<dbReference type="EMBL" id="JAEPRE010000030">
    <property type="protein sequence ID" value="KAG2235617.1"/>
    <property type="molecule type" value="Genomic_DNA"/>
</dbReference>
<evidence type="ECO:0000313" key="1">
    <source>
        <dbReference type="EMBL" id="KAG2235617.1"/>
    </source>
</evidence>
<reference evidence="1" key="1">
    <citation type="submission" date="2021-01" db="EMBL/GenBank/DDBJ databases">
        <title>Metabolic potential, ecology and presence of endohyphal bacteria is reflected in genomic diversity of Mucoromycotina.</title>
        <authorList>
            <person name="Muszewska A."/>
            <person name="Okrasinska A."/>
            <person name="Steczkiewicz K."/>
            <person name="Drgas O."/>
            <person name="Orlowska M."/>
            <person name="Perlinska-Lenart U."/>
            <person name="Aleksandrzak-Piekarczyk T."/>
            <person name="Szatraj K."/>
            <person name="Zielenkiewicz U."/>
            <person name="Pilsyk S."/>
            <person name="Malc E."/>
            <person name="Mieczkowski P."/>
            <person name="Kruszewska J.S."/>
            <person name="Biernat P."/>
            <person name="Pawlowska J."/>
        </authorList>
    </citation>
    <scope>NUCLEOTIDE SEQUENCE</scope>
    <source>
        <strain evidence="1">WA0000018081</strain>
    </source>
</reference>
<proteinExistence type="predicted"/>
<dbReference type="Proteomes" id="UP000613177">
    <property type="component" value="Unassembled WGS sequence"/>
</dbReference>
<protein>
    <submittedName>
        <fullName evidence="1">Uncharacterized protein</fullName>
    </submittedName>
</protein>
<accession>A0A8H7SWK4</accession>
<comment type="caution">
    <text evidence="1">The sequence shown here is derived from an EMBL/GenBank/DDBJ whole genome shotgun (WGS) entry which is preliminary data.</text>
</comment>
<dbReference type="AlphaFoldDB" id="A0A8H7SWK4"/>
<sequence length="158" mass="18636">MDFRRLRKLPKRNVRTKVDDNETKHIEELSQTELKSTESKCVLIDPGRRDIMFCTKETSTVEHRETFIYTKNHHSGRSKHFRILRKSAQSAIVKEAEATISGTESESVNLEKFTRYVKTRATVSSTLYDYYENEFQNPIEVYFPGSSFEFRVDEKRNI</sequence>
<organism evidence="1 2">
    <name type="scientific">Thamnidium elegans</name>
    <dbReference type="NCBI Taxonomy" id="101142"/>
    <lineage>
        <taxon>Eukaryota</taxon>
        <taxon>Fungi</taxon>
        <taxon>Fungi incertae sedis</taxon>
        <taxon>Mucoromycota</taxon>
        <taxon>Mucoromycotina</taxon>
        <taxon>Mucoromycetes</taxon>
        <taxon>Mucorales</taxon>
        <taxon>Mucorineae</taxon>
        <taxon>Mucoraceae</taxon>
        <taxon>Thamnidium</taxon>
    </lineage>
</organism>
<keyword evidence="2" id="KW-1185">Reference proteome</keyword>
<gene>
    <name evidence="1" type="ORF">INT48_002391</name>
</gene>
<evidence type="ECO:0000313" key="2">
    <source>
        <dbReference type="Proteomes" id="UP000613177"/>
    </source>
</evidence>
<name>A0A8H7SWK4_9FUNG</name>